<protein>
    <submittedName>
        <fullName evidence="3">Uncharacterized protein</fullName>
    </submittedName>
</protein>
<evidence type="ECO:0000313" key="4">
    <source>
        <dbReference type="Proteomes" id="UP001165085"/>
    </source>
</evidence>
<dbReference type="EMBL" id="BRXY01000116">
    <property type="protein sequence ID" value="GMH67234.1"/>
    <property type="molecule type" value="Genomic_DNA"/>
</dbReference>
<dbReference type="SUPFAM" id="SSF55961">
    <property type="entry name" value="Bet v1-like"/>
    <property type="match status" value="3"/>
</dbReference>
<feature type="compositionally biased region" description="Basic residues" evidence="1">
    <location>
        <begin position="2434"/>
        <end position="2443"/>
    </location>
</feature>
<dbReference type="Proteomes" id="UP001165085">
    <property type="component" value="Unassembled WGS sequence"/>
</dbReference>
<feature type="transmembrane region" description="Helical" evidence="2">
    <location>
        <begin position="2263"/>
        <end position="2284"/>
    </location>
</feature>
<feature type="compositionally biased region" description="Basic and acidic residues" evidence="1">
    <location>
        <begin position="145"/>
        <end position="163"/>
    </location>
</feature>
<name>A0A9W7E3Y0_9STRA</name>
<feature type="transmembrane region" description="Helical" evidence="2">
    <location>
        <begin position="2165"/>
        <end position="2183"/>
    </location>
</feature>
<feature type="compositionally biased region" description="Polar residues" evidence="1">
    <location>
        <begin position="19"/>
        <end position="58"/>
    </location>
</feature>
<feature type="region of interest" description="Disordered" evidence="1">
    <location>
        <begin position="236"/>
        <end position="263"/>
    </location>
</feature>
<feature type="region of interest" description="Disordered" evidence="1">
    <location>
        <begin position="1655"/>
        <end position="1680"/>
    </location>
</feature>
<gene>
    <name evidence="3" type="ORF">TrST_g7380</name>
</gene>
<feature type="compositionally biased region" description="Polar residues" evidence="1">
    <location>
        <begin position="952"/>
        <end position="961"/>
    </location>
</feature>
<feature type="region of interest" description="Disordered" evidence="1">
    <location>
        <begin position="141"/>
        <end position="163"/>
    </location>
</feature>
<feature type="transmembrane region" description="Helical" evidence="2">
    <location>
        <begin position="1982"/>
        <end position="2003"/>
    </location>
</feature>
<dbReference type="InterPro" id="IPR023393">
    <property type="entry name" value="START-like_dom_sf"/>
</dbReference>
<feature type="region of interest" description="Disordered" evidence="1">
    <location>
        <begin position="933"/>
        <end position="967"/>
    </location>
</feature>
<organism evidence="3 4">
    <name type="scientific">Triparma strigata</name>
    <dbReference type="NCBI Taxonomy" id="1606541"/>
    <lineage>
        <taxon>Eukaryota</taxon>
        <taxon>Sar</taxon>
        <taxon>Stramenopiles</taxon>
        <taxon>Ochrophyta</taxon>
        <taxon>Bolidophyceae</taxon>
        <taxon>Parmales</taxon>
        <taxon>Triparmaceae</taxon>
        <taxon>Triparma</taxon>
    </lineage>
</organism>
<feature type="transmembrane region" description="Helical" evidence="2">
    <location>
        <begin position="2231"/>
        <end position="2251"/>
    </location>
</feature>
<feature type="region of interest" description="Disordered" evidence="1">
    <location>
        <begin position="2432"/>
        <end position="2458"/>
    </location>
</feature>
<evidence type="ECO:0000256" key="2">
    <source>
        <dbReference type="SAM" id="Phobius"/>
    </source>
</evidence>
<keyword evidence="2" id="KW-0472">Membrane</keyword>
<keyword evidence="2" id="KW-1133">Transmembrane helix</keyword>
<evidence type="ECO:0000313" key="3">
    <source>
        <dbReference type="EMBL" id="GMH67234.1"/>
    </source>
</evidence>
<sequence>MDDPDHLPGTIITADDENATTQPTATTNSQQDNYGTLSVDTEWGANNPQAGGSGNSKEPSPGPPNPVASPSPAPSDTAEPFRAVFKPARPMKPRGQSFLPGSTPSVQPARRSPHVLARAKGALKMTTEAEAANKAAELALAKKKAKEDEEKRRKQGLEERRKKAIETARKNELALSEHAKKAKAEKLEAEAELISVHGEKHVKNKGPVQSKFISPRALIYMKRKAKQAKEAVKKKAEQGLELTPEEEAALKEPEVEEETVNSKSASGVIEPKVLSKEFSFVAKCVKECSTFIETSPKNVTVIPNLFYPAECSVGPVNRYVTGKCTSTIHAPIEQVREFLENPHCEEAKREHKAMNDNDLNTFPIGLLWSNEEKTTRYTQQIFKFTKEVAIQTLCQVVTVEEDDIHESDEEDSDAEDVVRDKIVTIAFRSIVEKDLPSFARKFMFNSLHSTVRSITVVGYYVLKKLDLGCTELSLNMKVMAPETMGLGFLSPTGISTNLNKMLSPLPFMREKGASKKNLVETVKPGVMRMQRSVKDGANGTLRGRRSLIVQRPGSIYESADHEAKDVVIEILKKLMLWVSAVWNVFEREVEVDKSRVEKFYTHTLSNSPALDNKEKRLIDSMMPFYDPKARKKQRWRGIYSKKLSGVRKFKMYQRKDNGREETIPWGMCTARVDTSAKSLLAYIALIDTNERYRSHIKNNGPLPRKAHYNVMGSRSCIYHIGTKFPAGIDNRIFQVWSVWDKRKDQLTGNDLYVLAFTSADEYVFKDSTLAGQRVQNKINYVGEVGKGLIRGVTKGAFFFKEVAENVCELTLVQYTNFKGTLPLAFLNMKLSSGLEIVAGARSRYKRNNAAVDREIREAFVEKMPSRGDPSLEDMKMAKDCDRLRAEDAKMMTVANNKLKGIYKNQKNWDKKKKGRGIRGSIIVALGGKLSLSRSLKRDSGNDDAAEAEEVRQASNAEQGLSETKGFFERPMQKSNKIAAMMTDIGSDHWHTLESPSPFVKMFYRFTNLDSKEWVAGKKRSVFDPTAKTTIIGKATTEIDVDPETVIAFLFGFCNEEQMQSAREDGHVLARVMDEGKSMHSNSIGELIEYPWNLSNREFIAHQTWLTGEDAGIVSSGLVEDEMERQYVWVAESVPDNSLQRIEFHLGDSSSMTLKKTVRAFQSLMCVVEPIWDNDDVLESTPSPGKLSPTSSRQVCSRSRVTMLSFTDPKGIFPKNFLKSTIPKTLNTVITLNKAFQHNKEVDLTERQKCVKLMRDTLFAAEGYGTAIAYNAEEEENWNEVQNMFARVNNKSLWLQIKSDLEDSRYLDTFVSTKKLMHNNLRYTKVSTVVDADVEEVAALNFLSGNRKHLEDFYKSPNGLEKKVWKLNHWCHVHYYTHHFGNIGLSDREVFCKQIWKRIDKDRIEVTQGPCDPDEKTPVEDINTGQHLGNRVRAQFYTLSVFEKLEPIMGMVPQTKFTMYSFYDPMGTVPKTFWGKNMQTRPLVEATRKFYDKRYEIDAMKRNKLKTHMQLNSSRLTTEEEKKINFSSLLPSGFDRKVPQIRVNEHTAPNIDSFIHTGETNMAWGQSSARINANVRDVLAHILDFDSDSNKIHSIHDTAREVTKVKSQHTLQVHRRCTIGFNNNYIPLDFVCDMIWKQTSNTSFVVSLSPTTKKTVALESHHHRDNTKAPEEEHREGEVVTSSGVVKNIRSTIGHRKSASGRLTGVIVDGAIDALAHCVPCRQNANFQLEFISENETLLKFVTNIGAFDESITPEPKAMRMLITQALADTVNGIHEYFLQSARLDSILENRKFGRELGENLMYPRLTKDEEMTGKKVKLLGFLPIWYTSKRMAKRKDRVLRMIDKNTVMNEIDSRHPWIKYMLMEVVKGDLAMNVPQETRLQCLTEAEAVVLGKSLIPSLKSRKMAESGLKQWEMQNRAAQELFDEYPFLEETMLVVSQEVIRTAPWGLMWRVGVGSTLSILDMVTDLNCVIFYLTAEGQSHFGYATIVCIALSMIGQLLVVYAQHSAEGKSVLARQIPLTLLFLKPGYDAWVVTSGKKEEKHHIVSPLVEMCIGKAIQIICESIPSGILQIFAFISVTAGGKRSKLALFSIFISCITTGYSATQVSHDLDTSASKRRSNPYFYGFVPDDKSARTKVFGAMIANSSMMVLLKCLSTSLWLDLNSTSFLVFTALDILGFIAYKAFRNDLRYWIKLDGFAGLVFSILERSIAKIMCDYTAILQFRSPFELGGQYFTFNTIFQVLISMTVCIVYINQPDKTDNNLVLGTMLFAFIVFAVSSYIIYTYMEPKYRDSLTSSETGIEHIARFFERVEEDQIRMDIFKRHKRYLEGIEEEIKIWTHENWDAWLTQSWFTDQVIDRIPEEYIPKKELIKLFQYQENVGFVRETTVESGLVDKLFGNQMIANQKSMVAGALDEESDELADFDEDGEGLGTLKRFSNKKKRRQADRHGSISLGTKGGMW</sequence>
<comment type="caution">
    <text evidence="3">The sequence shown here is derived from an EMBL/GenBank/DDBJ whole genome shotgun (WGS) entry which is preliminary data.</text>
</comment>
<keyword evidence="4" id="KW-1185">Reference proteome</keyword>
<evidence type="ECO:0000256" key="1">
    <source>
        <dbReference type="SAM" id="MobiDB-lite"/>
    </source>
</evidence>
<proteinExistence type="predicted"/>
<feature type="compositionally biased region" description="Pro residues" evidence="1">
    <location>
        <begin position="60"/>
        <end position="73"/>
    </location>
</feature>
<reference evidence="4" key="1">
    <citation type="journal article" date="2023" name="Commun. Biol.">
        <title>Genome analysis of Parmales, the sister group of diatoms, reveals the evolutionary specialization of diatoms from phago-mixotrophs to photoautotrophs.</title>
        <authorList>
            <person name="Ban H."/>
            <person name="Sato S."/>
            <person name="Yoshikawa S."/>
            <person name="Yamada K."/>
            <person name="Nakamura Y."/>
            <person name="Ichinomiya M."/>
            <person name="Sato N."/>
            <person name="Blanc-Mathieu R."/>
            <person name="Endo H."/>
            <person name="Kuwata A."/>
            <person name="Ogata H."/>
        </authorList>
    </citation>
    <scope>NUCLEOTIDE SEQUENCE [LARGE SCALE GENOMIC DNA]</scope>
    <source>
        <strain evidence="4">NIES 3701</strain>
    </source>
</reference>
<dbReference type="OrthoDB" id="10342310at2759"/>
<feature type="region of interest" description="Disordered" evidence="1">
    <location>
        <begin position="1"/>
        <end position="117"/>
    </location>
</feature>
<feature type="compositionally biased region" description="Basic and acidic residues" evidence="1">
    <location>
        <begin position="1658"/>
        <end position="1677"/>
    </location>
</feature>
<accession>A0A9W7E3Y0</accession>
<dbReference type="Gene3D" id="3.30.530.20">
    <property type="match status" value="3"/>
</dbReference>
<keyword evidence="2" id="KW-0812">Transmembrane</keyword>